<dbReference type="GO" id="GO:0047553">
    <property type="term" value="F:2-oxoglutarate synthase activity"/>
    <property type="evidence" value="ECO:0007669"/>
    <property type="project" value="UniProtKB-EC"/>
</dbReference>
<dbReference type="PANTHER" id="PTHR48084">
    <property type="entry name" value="2-OXOGLUTARATE OXIDOREDUCTASE SUBUNIT KORB-RELATED"/>
    <property type="match status" value="1"/>
</dbReference>
<keyword evidence="8" id="KW-0411">Iron-sulfur</keyword>
<protein>
    <submittedName>
        <fullName evidence="12">2-oxoglutarate oxidoreductase, beta subunit</fullName>
        <ecNumber evidence="12">1.2.7.3</ecNumber>
    </submittedName>
</protein>
<reference evidence="12 13" key="1">
    <citation type="submission" date="2014-07" db="EMBL/GenBank/DDBJ databases">
        <title>Methanogenic archaea and the global carbon cycle.</title>
        <authorList>
            <person name="Henriksen J.R."/>
            <person name="Luke J."/>
            <person name="Reinhart S."/>
            <person name="Benedict M.N."/>
            <person name="Youngblut N.D."/>
            <person name="Metcalf M.E."/>
            <person name="Whitaker R.J."/>
            <person name="Metcalf W.W."/>
        </authorList>
    </citation>
    <scope>NUCLEOTIDE SEQUENCE [LARGE SCALE GENOMIC DNA]</scope>
    <source>
        <strain evidence="12 13">CHTI-55</strain>
    </source>
</reference>
<dbReference type="GO" id="GO:0006082">
    <property type="term" value="P:organic acid metabolic process"/>
    <property type="evidence" value="ECO:0007669"/>
    <property type="project" value="UniProtKB-ARBA"/>
</dbReference>
<sequence length="283" mass="31731">MPTFEDYEGQVPAWCPGCGNFQILSTIKHALVELGIEPCQVLVVSGIGQAGKLPHYIKCHTFNGLHGRTLPVATAAKLANHSLHVIAVAGDGDCYGEGGNHFLHAIRRNPNISLFVHNNQVYGLTKGQASPTTAEGTYTTIQPYGVLQEPMNPLAIAISQNCSFVARGFAGDQEFLKELMKAAITHRGFALLDILQPCVTFNKINTFKWYRDRIYRLGDDYDPSDRIKAFEKALEWGDKIPNGIFYKCKRDVFEDRVPAIQEKPLVRQKFSLEEAKREIERFY</sequence>
<dbReference type="GO" id="GO:0051536">
    <property type="term" value="F:iron-sulfur cluster binding"/>
    <property type="evidence" value="ECO:0007669"/>
    <property type="project" value="UniProtKB-KW"/>
</dbReference>
<evidence type="ECO:0000256" key="6">
    <source>
        <dbReference type="ARBA" id="ARBA00023002"/>
    </source>
</evidence>
<dbReference type="Pfam" id="PF02775">
    <property type="entry name" value="TPP_enzyme_C"/>
    <property type="match status" value="1"/>
</dbReference>
<evidence type="ECO:0000256" key="8">
    <source>
        <dbReference type="ARBA" id="ARBA00023014"/>
    </source>
</evidence>
<evidence type="ECO:0000256" key="1">
    <source>
        <dbReference type="ARBA" id="ARBA00001946"/>
    </source>
</evidence>
<keyword evidence="7" id="KW-0408">Iron</keyword>
<keyword evidence="5" id="KW-0460">Magnesium</keyword>
<dbReference type="KEGG" id="mthe:MSTHC_0760"/>
<evidence type="ECO:0000256" key="3">
    <source>
        <dbReference type="ARBA" id="ARBA00001966"/>
    </source>
</evidence>
<feature type="domain" description="Thiamine pyrophosphate enzyme TPP-binding" evidence="10">
    <location>
        <begin position="52"/>
        <end position="194"/>
    </location>
</feature>
<evidence type="ECO:0000256" key="2">
    <source>
        <dbReference type="ARBA" id="ARBA00001964"/>
    </source>
</evidence>
<dbReference type="GeneID" id="41602064"/>
<evidence type="ECO:0000256" key="5">
    <source>
        <dbReference type="ARBA" id="ARBA00022842"/>
    </source>
</evidence>
<feature type="domain" description="Pyruvate ferredoxin oxidoreductase beta subunit C-terminal" evidence="11">
    <location>
        <begin position="198"/>
        <end position="261"/>
    </location>
</feature>
<dbReference type="InterPro" id="IPR011766">
    <property type="entry name" value="TPP_enzyme_TPP-bd"/>
</dbReference>
<dbReference type="NCBIfam" id="TIGR02177">
    <property type="entry name" value="PorB_KorB"/>
    <property type="match status" value="1"/>
</dbReference>
<dbReference type="EC" id="1.2.7.3" evidence="12"/>
<dbReference type="AlphaFoldDB" id="A0A0E3L091"/>
<dbReference type="GO" id="GO:0044272">
    <property type="term" value="P:sulfur compound biosynthetic process"/>
    <property type="evidence" value="ECO:0007669"/>
    <property type="project" value="UniProtKB-ARBA"/>
</dbReference>
<dbReference type="GO" id="GO:0045333">
    <property type="term" value="P:cellular respiration"/>
    <property type="evidence" value="ECO:0007669"/>
    <property type="project" value="UniProtKB-ARBA"/>
</dbReference>
<comment type="cofactor">
    <cofactor evidence="2">
        <name>thiamine diphosphate</name>
        <dbReference type="ChEBI" id="CHEBI:58937"/>
    </cofactor>
</comment>
<evidence type="ECO:0000313" key="12">
    <source>
        <dbReference type="EMBL" id="AKB15078.1"/>
    </source>
</evidence>
<accession>A0A0E3L091</accession>
<dbReference type="Pfam" id="PF12367">
    <property type="entry name" value="PFO_beta_C"/>
    <property type="match status" value="1"/>
</dbReference>
<dbReference type="HOGENOM" id="CLU_048564_0_0_2"/>
<dbReference type="RefSeq" id="WP_048168210.1">
    <property type="nucleotide sequence ID" value="NZ_CP009502.1"/>
</dbReference>
<evidence type="ECO:0000256" key="7">
    <source>
        <dbReference type="ARBA" id="ARBA00023004"/>
    </source>
</evidence>
<gene>
    <name evidence="12" type="ORF">MSTHC_0760</name>
</gene>
<dbReference type="InterPro" id="IPR051457">
    <property type="entry name" value="2-oxoacid:Fd_oxidoreductase"/>
</dbReference>
<proteinExistence type="predicted"/>
<dbReference type="PANTHER" id="PTHR48084:SF4">
    <property type="entry name" value="2-OXOGLUTARATE OXIDOREDUCTASE SUBUNIT KORB"/>
    <property type="match status" value="1"/>
</dbReference>
<dbReference type="InterPro" id="IPR032686">
    <property type="entry name" value="PFO_beta_C"/>
</dbReference>
<name>A0A0E3L091_METTE</name>
<evidence type="ECO:0000259" key="11">
    <source>
        <dbReference type="Pfam" id="PF12367"/>
    </source>
</evidence>
<dbReference type="InterPro" id="IPR029061">
    <property type="entry name" value="THDP-binding"/>
</dbReference>
<dbReference type="GO" id="GO:0030976">
    <property type="term" value="F:thiamine pyrophosphate binding"/>
    <property type="evidence" value="ECO:0007669"/>
    <property type="project" value="InterPro"/>
</dbReference>
<dbReference type="CDD" id="cd03375">
    <property type="entry name" value="TPP_OGFOR"/>
    <property type="match status" value="1"/>
</dbReference>
<dbReference type="SUPFAM" id="SSF52518">
    <property type="entry name" value="Thiamin diphosphate-binding fold (THDP-binding)"/>
    <property type="match status" value="1"/>
</dbReference>
<dbReference type="PATRIC" id="fig|1434121.4.peg.962"/>
<evidence type="ECO:0000259" key="10">
    <source>
        <dbReference type="Pfam" id="PF02775"/>
    </source>
</evidence>
<dbReference type="InterPro" id="IPR011896">
    <property type="entry name" value="OFOB"/>
</dbReference>
<keyword evidence="6 12" id="KW-0560">Oxidoreductase</keyword>
<dbReference type="Proteomes" id="UP000056925">
    <property type="component" value="Chromosome"/>
</dbReference>
<organism evidence="12 13">
    <name type="scientific">Methanosarcina thermophila CHTI-55</name>
    <dbReference type="NCBI Taxonomy" id="1434121"/>
    <lineage>
        <taxon>Archaea</taxon>
        <taxon>Methanobacteriati</taxon>
        <taxon>Methanobacteriota</taxon>
        <taxon>Stenosarchaea group</taxon>
        <taxon>Methanomicrobia</taxon>
        <taxon>Methanosarcinales</taxon>
        <taxon>Methanosarcinaceae</taxon>
        <taxon>Methanosarcina</taxon>
    </lineage>
</organism>
<evidence type="ECO:0000256" key="9">
    <source>
        <dbReference type="ARBA" id="ARBA00023052"/>
    </source>
</evidence>
<keyword evidence="4" id="KW-0479">Metal-binding</keyword>
<keyword evidence="9" id="KW-0786">Thiamine pyrophosphate</keyword>
<dbReference type="Gene3D" id="3.40.50.970">
    <property type="match status" value="1"/>
</dbReference>
<comment type="cofactor">
    <cofactor evidence="3">
        <name>[4Fe-4S] cluster</name>
        <dbReference type="ChEBI" id="CHEBI:49883"/>
    </cofactor>
</comment>
<comment type="cofactor">
    <cofactor evidence="1">
        <name>Mg(2+)</name>
        <dbReference type="ChEBI" id="CHEBI:18420"/>
    </cofactor>
</comment>
<dbReference type="EMBL" id="CP009502">
    <property type="protein sequence ID" value="AKB15078.1"/>
    <property type="molecule type" value="Genomic_DNA"/>
</dbReference>
<evidence type="ECO:0000313" key="13">
    <source>
        <dbReference type="Proteomes" id="UP000056925"/>
    </source>
</evidence>
<dbReference type="GO" id="GO:0046872">
    <property type="term" value="F:metal ion binding"/>
    <property type="evidence" value="ECO:0007669"/>
    <property type="project" value="UniProtKB-KW"/>
</dbReference>
<evidence type="ECO:0000256" key="4">
    <source>
        <dbReference type="ARBA" id="ARBA00022723"/>
    </source>
</evidence>